<gene>
    <name evidence="12" type="ORF">FSP39_021690</name>
</gene>
<dbReference type="PANTHER" id="PTHR24245:SF0">
    <property type="entry name" value="G-PROTEIN COUPLED RECEPTORS FAMILY 1 PROFILE DOMAIN-CONTAINING PROTEIN"/>
    <property type="match status" value="1"/>
</dbReference>
<dbReference type="Pfam" id="PF00001">
    <property type="entry name" value="7tm_1"/>
    <property type="match status" value="1"/>
</dbReference>
<dbReference type="PANTHER" id="PTHR24245">
    <property type="entry name" value="G-PROTEIN COUPLED RECEPTOR"/>
    <property type="match status" value="1"/>
</dbReference>
<evidence type="ECO:0000256" key="9">
    <source>
        <dbReference type="RuleBase" id="RU000688"/>
    </source>
</evidence>
<dbReference type="InterPro" id="IPR000276">
    <property type="entry name" value="GPCR_Rhodpsn"/>
</dbReference>
<organism evidence="12 13">
    <name type="scientific">Pinctada imbricata</name>
    <name type="common">Atlantic pearl-oyster</name>
    <name type="synonym">Pinctada martensii</name>
    <dbReference type="NCBI Taxonomy" id="66713"/>
    <lineage>
        <taxon>Eukaryota</taxon>
        <taxon>Metazoa</taxon>
        <taxon>Spiralia</taxon>
        <taxon>Lophotrochozoa</taxon>
        <taxon>Mollusca</taxon>
        <taxon>Bivalvia</taxon>
        <taxon>Autobranchia</taxon>
        <taxon>Pteriomorphia</taxon>
        <taxon>Pterioida</taxon>
        <taxon>Pterioidea</taxon>
        <taxon>Pteriidae</taxon>
        <taxon>Pinctada</taxon>
    </lineage>
</organism>
<keyword evidence="3 9" id="KW-0812">Transmembrane</keyword>
<feature type="domain" description="G-protein coupled receptors family 1 profile" evidence="11">
    <location>
        <begin position="55"/>
        <end position="322"/>
    </location>
</feature>
<keyword evidence="6 10" id="KW-0472">Membrane</keyword>
<evidence type="ECO:0000256" key="8">
    <source>
        <dbReference type="ARBA" id="ARBA00023224"/>
    </source>
</evidence>
<feature type="transmembrane region" description="Helical" evidence="10">
    <location>
        <begin position="41"/>
        <end position="64"/>
    </location>
</feature>
<accession>A0AA88YKI9</accession>
<dbReference type="Proteomes" id="UP001186944">
    <property type="component" value="Unassembled WGS sequence"/>
</dbReference>
<keyword evidence="7 9" id="KW-0675">Receptor</keyword>
<reference evidence="12" key="1">
    <citation type="submission" date="2019-08" db="EMBL/GenBank/DDBJ databases">
        <title>The improved chromosome-level genome for the pearl oyster Pinctada fucata martensii using PacBio sequencing and Hi-C.</title>
        <authorList>
            <person name="Zheng Z."/>
        </authorList>
    </citation>
    <scope>NUCLEOTIDE SEQUENCE</scope>
    <source>
        <strain evidence="12">ZZ-2019</strain>
        <tissue evidence="12">Adductor muscle</tissue>
    </source>
</reference>
<comment type="similarity">
    <text evidence="9">Belongs to the G-protein coupled receptor 1 family.</text>
</comment>
<dbReference type="GO" id="GO:0005886">
    <property type="term" value="C:plasma membrane"/>
    <property type="evidence" value="ECO:0007669"/>
    <property type="project" value="UniProtKB-SubCell"/>
</dbReference>
<comment type="caution">
    <text evidence="12">The sequence shown here is derived from an EMBL/GenBank/DDBJ whole genome shotgun (WGS) entry which is preliminary data.</text>
</comment>
<evidence type="ECO:0000256" key="6">
    <source>
        <dbReference type="ARBA" id="ARBA00023136"/>
    </source>
</evidence>
<dbReference type="PRINTS" id="PR00237">
    <property type="entry name" value="GPCRRHODOPSN"/>
</dbReference>
<evidence type="ECO:0000313" key="12">
    <source>
        <dbReference type="EMBL" id="KAK3098659.1"/>
    </source>
</evidence>
<feature type="transmembrane region" description="Helical" evidence="10">
    <location>
        <begin position="208"/>
        <end position="226"/>
    </location>
</feature>
<evidence type="ECO:0000256" key="5">
    <source>
        <dbReference type="ARBA" id="ARBA00023040"/>
    </source>
</evidence>
<dbReference type="SUPFAM" id="SSF81321">
    <property type="entry name" value="Family A G protein-coupled receptor-like"/>
    <property type="match status" value="1"/>
</dbReference>
<dbReference type="EMBL" id="VSWD01000007">
    <property type="protein sequence ID" value="KAK3098659.1"/>
    <property type="molecule type" value="Genomic_DNA"/>
</dbReference>
<keyword evidence="5 9" id="KW-0297">G-protein coupled receptor</keyword>
<evidence type="ECO:0000256" key="1">
    <source>
        <dbReference type="ARBA" id="ARBA00004651"/>
    </source>
</evidence>
<evidence type="ECO:0000256" key="7">
    <source>
        <dbReference type="ARBA" id="ARBA00023170"/>
    </source>
</evidence>
<feature type="transmembrane region" description="Helical" evidence="10">
    <location>
        <begin position="155"/>
        <end position="174"/>
    </location>
</feature>
<evidence type="ECO:0000256" key="3">
    <source>
        <dbReference type="ARBA" id="ARBA00022692"/>
    </source>
</evidence>
<keyword evidence="4 10" id="KW-1133">Transmembrane helix</keyword>
<evidence type="ECO:0000313" key="13">
    <source>
        <dbReference type="Proteomes" id="UP001186944"/>
    </source>
</evidence>
<evidence type="ECO:0000256" key="4">
    <source>
        <dbReference type="ARBA" id="ARBA00022989"/>
    </source>
</evidence>
<keyword evidence="8 9" id="KW-0807">Transducer</keyword>
<protein>
    <recommendedName>
        <fullName evidence="11">G-protein coupled receptors family 1 profile domain-containing protein</fullName>
    </recommendedName>
</protein>
<feature type="transmembrane region" description="Helical" evidence="10">
    <location>
        <begin position="76"/>
        <end position="101"/>
    </location>
</feature>
<name>A0AA88YKI9_PINIB</name>
<feature type="transmembrane region" description="Helical" evidence="10">
    <location>
        <begin position="113"/>
        <end position="134"/>
    </location>
</feature>
<dbReference type="InterPro" id="IPR017452">
    <property type="entry name" value="GPCR_Rhodpsn_7TM"/>
</dbReference>
<dbReference type="InterPro" id="IPR051880">
    <property type="entry name" value="GPC_Orphan_Receptors"/>
</dbReference>
<dbReference type="PROSITE" id="PS50262">
    <property type="entry name" value="G_PROTEIN_RECEP_F1_2"/>
    <property type="match status" value="1"/>
</dbReference>
<evidence type="ECO:0000259" key="11">
    <source>
        <dbReference type="PROSITE" id="PS50262"/>
    </source>
</evidence>
<dbReference type="GO" id="GO:0004930">
    <property type="term" value="F:G protein-coupled receptor activity"/>
    <property type="evidence" value="ECO:0007669"/>
    <property type="project" value="UniProtKB-KW"/>
</dbReference>
<evidence type="ECO:0000256" key="10">
    <source>
        <dbReference type="SAM" id="Phobius"/>
    </source>
</evidence>
<feature type="transmembrane region" description="Helical" evidence="10">
    <location>
        <begin position="273"/>
        <end position="292"/>
    </location>
</feature>
<keyword evidence="13" id="KW-1185">Reference proteome</keyword>
<feature type="transmembrane region" description="Helical" evidence="10">
    <location>
        <begin position="304"/>
        <end position="325"/>
    </location>
</feature>
<dbReference type="Gene3D" id="1.20.1070.10">
    <property type="entry name" value="Rhodopsin 7-helix transmembrane proteins"/>
    <property type="match status" value="1"/>
</dbReference>
<dbReference type="AlphaFoldDB" id="A0AA88YKI9"/>
<evidence type="ECO:0000256" key="2">
    <source>
        <dbReference type="ARBA" id="ARBA00022475"/>
    </source>
</evidence>
<dbReference type="PROSITE" id="PS00237">
    <property type="entry name" value="G_PROTEIN_RECEP_F1_1"/>
    <property type="match status" value="1"/>
</dbReference>
<proteinExistence type="inferred from homology"/>
<comment type="subcellular location">
    <subcellularLocation>
        <location evidence="1">Cell membrane</location>
        <topology evidence="1">Multi-pass membrane protein</topology>
    </subcellularLocation>
</comment>
<sequence>MSMLPDSLQRNASFGAQSFLSPTGNDSTSSIFLPLYLKVPLGTFLIAIIAASVIGNAIVCFIVYPKPAMRSSINLLLANMALSDVGITCFCMPFSFVTLVTDEWTIGSPLCRLLLFFQECFICAGSWTILIISIDRYCIIVWRKDRLTSYRAKKLIGCIWIGALLLSFPPLVGFGDFKFSPGYTQCYIGNDWSTSQFGFLLLKMSTTYFLPILAMTFAYICILIRVQKNKMKVFIQRQNDFAVAYYNEKLGLPVISFPRRDHPLKQRSFRTVLKLYVIFSVCWLPFAIYAVIRDEKQNGQHVIYTLMLWIGFLKAMVNPISYFIWIQKFRTACRDFMPRMPNVMSYLPTSARRRINPQSVYEC</sequence>
<keyword evidence="2" id="KW-1003">Cell membrane</keyword>